<dbReference type="Proteomes" id="UP001153555">
    <property type="component" value="Unassembled WGS sequence"/>
</dbReference>
<dbReference type="CDD" id="cd10845">
    <property type="entry name" value="DSRM_RNAse_III_family"/>
    <property type="match status" value="2"/>
</dbReference>
<keyword evidence="1" id="KW-0677">Repeat</keyword>
<dbReference type="AlphaFoldDB" id="A0A9N7NG68"/>
<sequence length="185" mass="20842">MYKSRLQELCQGWRLALPKYETIEDGPSHMPRFTAAVTVHGQVFETLLPSKSTKEAQETAAQIAFEYFSTPLSRPTPSHAKSQFPLTPLEQHKRMAGKKICKSRLQELCQGWRLALPKYKTLGDGPSHMPRFTAAVTVHGQVFETLPSKSTKEAQETVAQITFEYFSTLPSRPTLSHGNLYVLSF</sequence>
<protein>
    <submittedName>
        <fullName evidence="5">Double-stranded RNA-binding protein 2</fullName>
    </submittedName>
</protein>
<dbReference type="GO" id="GO:0003723">
    <property type="term" value="F:RNA binding"/>
    <property type="evidence" value="ECO:0007669"/>
    <property type="project" value="UniProtKB-UniRule"/>
</dbReference>
<dbReference type="OrthoDB" id="5274873at2759"/>
<dbReference type="Pfam" id="PF00035">
    <property type="entry name" value="dsrm"/>
    <property type="match status" value="2"/>
</dbReference>
<keyword evidence="2 3" id="KW-0694">RNA-binding</keyword>
<evidence type="ECO:0000313" key="6">
    <source>
        <dbReference type="Proteomes" id="UP001153555"/>
    </source>
</evidence>
<reference evidence="5" key="1">
    <citation type="submission" date="2019-12" db="EMBL/GenBank/DDBJ databases">
        <authorList>
            <person name="Scholes J."/>
        </authorList>
    </citation>
    <scope>NUCLEOTIDE SEQUENCE</scope>
</reference>
<dbReference type="SUPFAM" id="SSF54768">
    <property type="entry name" value="dsRNA-binding domain-like"/>
    <property type="match status" value="2"/>
</dbReference>
<proteinExistence type="predicted"/>
<comment type="caution">
    <text evidence="5">The sequence shown here is derived from an EMBL/GenBank/DDBJ whole genome shotgun (WGS) entry which is preliminary data.</text>
</comment>
<feature type="domain" description="DRBM" evidence="4">
    <location>
        <begin position="100"/>
        <end position="168"/>
    </location>
</feature>
<dbReference type="PROSITE" id="PS50137">
    <property type="entry name" value="DS_RBD"/>
    <property type="match status" value="2"/>
</dbReference>
<gene>
    <name evidence="5" type="ORF">SHERM_26558</name>
</gene>
<keyword evidence="6" id="KW-1185">Reference proteome</keyword>
<evidence type="ECO:0000313" key="5">
    <source>
        <dbReference type="EMBL" id="CAA0831178.1"/>
    </source>
</evidence>
<feature type="domain" description="DRBM" evidence="4">
    <location>
        <begin position="1"/>
        <end position="70"/>
    </location>
</feature>
<evidence type="ECO:0000256" key="2">
    <source>
        <dbReference type="ARBA" id="ARBA00022884"/>
    </source>
</evidence>
<name>A0A9N7NG68_STRHE</name>
<evidence type="ECO:0000256" key="1">
    <source>
        <dbReference type="ARBA" id="ARBA00022737"/>
    </source>
</evidence>
<dbReference type="PANTHER" id="PTHR46031:SF31">
    <property type="entry name" value="DOUBLE-STRANDED RNA-BINDING PROTEIN 1-LIKE"/>
    <property type="match status" value="1"/>
</dbReference>
<accession>A0A9N7NG68</accession>
<evidence type="ECO:0000259" key="4">
    <source>
        <dbReference type="PROSITE" id="PS50137"/>
    </source>
</evidence>
<dbReference type="Gene3D" id="3.30.160.20">
    <property type="match status" value="2"/>
</dbReference>
<dbReference type="EMBL" id="CACSLK010027831">
    <property type="protein sequence ID" value="CAA0831178.1"/>
    <property type="molecule type" value="Genomic_DNA"/>
</dbReference>
<dbReference type="InterPro" id="IPR014720">
    <property type="entry name" value="dsRBD_dom"/>
</dbReference>
<dbReference type="SMART" id="SM00358">
    <property type="entry name" value="DSRM"/>
    <property type="match status" value="2"/>
</dbReference>
<dbReference type="PANTHER" id="PTHR46031">
    <property type="match status" value="1"/>
</dbReference>
<organism evidence="5 6">
    <name type="scientific">Striga hermonthica</name>
    <name type="common">Purple witchweed</name>
    <name type="synonym">Buchnera hermonthica</name>
    <dbReference type="NCBI Taxonomy" id="68872"/>
    <lineage>
        <taxon>Eukaryota</taxon>
        <taxon>Viridiplantae</taxon>
        <taxon>Streptophyta</taxon>
        <taxon>Embryophyta</taxon>
        <taxon>Tracheophyta</taxon>
        <taxon>Spermatophyta</taxon>
        <taxon>Magnoliopsida</taxon>
        <taxon>eudicotyledons</taxon>
        <taxon>Gunneridae</taxon>
        <taxon>Pentapetalae</taxon>
        <taxon>asterids</taxon>
        <taxon>lamiids</taxon>
        <taxon>Lamiales</taxon>
        <taxon>Orobanchaceae</taxon>
        <taxon>Buchnereae</taxon>
        <taxon>Striga</taxon>
    </lineage>
</organism>
<evidence type="ECO:0000256" key="3">
    <source>
        <dbReference type="PROSITE-ProRule" id="PRU00266"/>
    </source>
</evidence>